<protein>
    <submittedName>
        <fullName evidence="2">Uncharacterized protein</fullName>
    </submittedName>
</protein>
<dbReference type="AlphaFoldDB" id="A0A0C3RRG7"/>
<name>A0A0C3RRG7_PHLG1</name>
<keyword evidence="1" id="KW-0472">Membrane</keyword>
<feature type="transmembrane region" description="Helical" evidence="1">
    <location>
        <begin position="15"/>
        <end position="36"/>
    </location>
</feature>
<keyword evidence="3" id="KW-1185">Reference proteome</keyword>
<evidence type="ECO:0000256" key="1">
    <source>
        <dbReference type="SAM" id="Phobius"/>
    </source>
</evidence>
<dbReference type="EMBL" id="KN840659">
    <property type="protein sequence ID" value="KIP02691.1"/>
    <property type="molecule type" value="Genomic_DNA"/>
</dbReference>
<feature type="transmembrane region" description="Helical" evidence="1">
    <location>
        <begin position="99"/>
        <end position="121"/>
    </location>
</feature>
<evidence type="ECO:0000313" key="3">
    <source>
        <dbReference type="Proteomes" id="UP000053257"/>
    </source>
</evidence>
<dbReference type="Proteomes" id="UP000053257">
    <property type="component" value="Unassembled WGS sequence"/>
</dbReference>
<feature type="transmembrane region" description="Helical" evidence="1">
    <location>
        <begin position="48"/>
        <end position="67"/>
    </location>
</feature>
<proteinExistence type="predicted"/>
<accession>A0A0C3RRG7</accession>
<feature type="transmembrane region" description="Helical" evidence="1">
    <location>
        <begin position="164"/>
        <end position="184"/>
    </location>
</feature>
<sequence length="187" mass="20590">MDQLLQAFGLALGEIIALVLYGIYIMTYGLSLYFLLKKRRTHKAPINKIVALSGIGILLLVTAQQGINSWNLLHPFFGDQLDTSAVGLYAKSSNTTQCIIHQALFLGQRVMLNSLMLYRLWIISERSILTTGFPLCILVVGTICEGIYIHGASLLLKDSQSTQLIIGKVLISGMVCDVFMNLYCSGT</sequence>
<evidence type="ECO:0000313" key="2">
    <source>
        <dbReference type="EMBL" id="KIP02691.1"/>
    </source>
</evidence>
<feature type="transmembrane region" description="Helical" evidence="1">
    <location>
        <begin position="133"/>
        <end position="152"/>
    </location>
</feature>
<reference evidence="2 3" key="1">
    <citation type="journal article" date="2014" name="PLoS Genet.">
        <title>Analysis of the Phlebiopsis gigantea genome, transcriptome and secretome provides insight into its pioneer colonization strategies of wood.</title>
        <authorList>
            <person name="Hori C."/>
            <person name="Ishida T."/>
            <person name="Igarashi K."/>
            <person name="Samejima M."/>
            <person name="Suzuki H."/>
            <person name="Master E."/>
            <person name="Ferreira P."/>
            <person name="Ruiz-Duenas F.J."/>
            <person name="Held B."/>
            <person name="Canessa P."/>
            <person name="Larrondo L.F."/>
            <person name="Schmoll M."/>
            <person name="Druzhinina I.S."/>
            <person name="Kubicek C.P."/>
            <person name="Gaskell J.A."/>
            <person name="Kersten P."/>
            <person name="St John F."/>
            <person name="Glasner J."/>
            <person name="Sabat G."/>
            <person name="Splinter BonDurant S."/>
            <person name="Syed K."/>
            <person name="Yadav J."/>
            <person name="Mgbeahuruike A.C."/>
            <person name="Kovalchuk A."/>
            <person name="Asiegbu F.O."/>
            <person name="Lackner G."/>
            <person name="Hoffmeister D."/>
            <person name="Rencoret J."/>
            <person name="Gutierrez A."/>
            <person name="Sun H."/>
            <person name="Lindquist E."/>
            <person name="Barry K."/>
            <person name="Riley R."/>
            <person name="Grigoriev I.V."/>
            <person name="Henrissat B."/>
            <person name="Kues U."/>
            <person name="Berka R.M."/>
            <person name="Martinez A.T."/>
            <person name="Covert S.F."/>
            <person name="Blanchette R.A."/>
            <person name="Cullen D."/>
        </authorList>
    </citation>
    <scope>NUCLEOTIDE SEQUENCE [LARGE SCALE GENOMIC DNA]</scope>
    <source>
        <strain evidence="2 3">11061_1 CR5-6</strain>
    </source>
</reference>
<dbReference type="HOGENOM" id="CLU_1448214_0_0_1"/>
<organism evidence="2 3">
    <name type="scientific">Phlebiopsis gigantea (strain 11061_1 CR5-6)</name>
    <name type="common">White-rot fungus</name>
    <name type="synonym">Peniophora gigantea</name>
    <dbReference type="NCBI Taxonomy" id="745531"/>
    <lineage>
        <taxon>Eukaryota</taxon>
        <taxon>Fungi</taxon>
        <taxon>Dikarya</taxon>
        <taxon>Basidiomycota</taxon>
        <taxon>Agaricomycotina</taxon>
        <taxon>Agaricomycetes</taxon>
        <taxon>Polyporales</taxon>
        <taxon>Phanerochaetaceae</taxon>
        <taxon>Phlebiopsis</taxon>
    </lineage>
</organism>
<gene>
    <name evidence="2" type="ORF">PHLGIDRAFT_284186</name>
</gene>
<keyword evidence="1" id="KW-0812">Transmembrane</keyword>
<dbReference type="OrthoDB" id="3250682at2759"/>
<keyword evidence="1" id="KW-1133">Transmembrane helix</keyword>